<evidence type="ECO:0000313" key="3">
    <source>
        <dbReference type="Ensembl" id="ENSOCUP00000035032.1"/>
    </source>
</evidence>
<dbReference type="Bgee" id="ENSOCUG00000035912">
    <property type="expression patterns" value="Expressed in testis and 11 other cell types or tissues"/>
</dbReference>
<reference evidence="3 4" key="1">
    <citation type="journal article" date="2011" name="Nature">
        <title>A high-resolution map of human evolutionary constraint using 29 mammals.</title>
        <authorList>
            <person name="Lindblad-Toh K."/>
            <person name="Garber M."/>
            <person name="Zuk O."/>
            <person name="Lin M.F."/>
            <person name="Parker B.J."/>
            <person name="Washietl S."/>
            <person name="Kheradpour P."/>
            <person name="Ernst J."/>
            <person name="Jordan G."/>
            <person name="Mauceli E."/>
            <person name="Ward L.D."/>
            <person name="Lowe C.B."/>
            <person name="Holloway A.K."/>
            <person name="Clamp M."/>
            <person name="Gnerre S."/>
            <person name="Alfoldi J."/>
            <person name="Beal K."/>
            <person name="Chang J."/>
            <person name="Clawson H."/>
            <person name="Cuff J."/>
            <person name="Di Palma F."/>
            <person name="Fitzgerald S."/>
            <person name="Flicek P."/>
            <person name="Guttman M."/>
            <person name="Hubisz M.J."/>
            <person name="Jaffe D.B."/>
            <person name="Jungreis I."/>
            <person name="Kent W.J."/>
            <person name="Kostka D."/>
            <person name="Lara M."/>
            <person name="Martins A.L."/>
            <person name="Massingham T."/>
            <person name="Moltke I."/>
            <person name="Raney B.J."/>
            <person name="Rasmussen M.D."/>
            <person name="Robinson J."/>
            <person name="Stark A."/>
            <person name="Vilella A.J."/>
            <person name="Wen J."/>
            <person name="Xie X."/>
            <person name="Zody M.C."/>
            <person name="Baldwin J."/>
            <person name="Bloom T."/>
            <person name="Chin C.W."/>
            <person name="Heiman D."/>
            <person name="Nicol R."/>
            <person name="Nusbaum C."/>
            <person name="Young S."/>
            <person name="Wilkinson J."/>
            <person name="Worley K.C."/>
            <person name="Kovar C.L."/>
            <person name="Muzny D.M."/>
            <person name="Gibbs R.A."/>
            <person name="Cree A."/>
            <person name="Dihn H.H."/>
            <person name="Fowler G."/>
            <person name="Jhangiani S."/>
            <person name="Joshi V."/>
            <person name="Lee S."/>
            <person name="Lewis L.R."/>
            <person name="Nazareth L.V."/>
            <person name="Okwuonu G."/>
            <person name="Santibanez J."/>
            <person name="Warren W.C."/>
            <person name="Mardis E.R."/>
            <person name="Weinstock G.M."/>
            <person name="Wilson R.K."/>
            <person name="Delehaunty K."/>
            <person name="Dooling D."/>
            <person name="Fronik C."/>
            <person name="Fulton L."/>
            <person name="Fulton B."/>
            <person name="Graves T."/>
            <person name="Minx P."/>
            <person name="Sodergren E."/>
            <person name="Birney E."/>
            <person name="Margulies E.H."/>
            <person name="Herrero J."/>
            <person name="Green E.D."/>
            <person name="Haussler D."/>
            <person name="Siepel A."/>
            <person name="Goldman N."/>
            <person name="Pollard K.S."/>
            <person name="Pedersen J.S."/>
            <person name="Lander E.S."/>
            <person name="Kellis M."/>
        </authorList>
    </citation>
    <scope>NUCLEOTIDE SEQUENCE [LARGE SCALE GENOMIC DNA]</scope>
    <source>
        <strain evidence="3 4">Thorbecke inbred</strain>
    </source>
</reference>
<evidence type="ECO:0000313" key="4">
    <source>
        <dbReference type="Proteomes" id="UP000001811"/>
    </source>
</evidence>
<evidence type="ECO:0000256" key="1">
    <source>
        <dbReference type="SAM" id="MobiDB-lite"/>
    </source>
</evidence>
<dbReference type="InterPro" id="IPR038915">
    <property type="entry name" value="PRR29-like"/>
</dbReference>
<protein>
    <submittedName>
        <fullName evidence="3">Proline rich 29</fullName>
    </submittedName>
</protein>
<dbReference type="Pfam" id="PF15248">
    <property type="entry name" value="DUF4587"/>
    <property type="match status" value="1"/>
</dbReference>
<feature type="region of interest" description="Disordered" evidence="1">
    <location>
        <begin position="73"/>
        <end position="98"/>
    </location>
</feature>
<feature type="domain" description="DUF4587" evidence="2">
    <location>
        <begin position="39"/>
        <end position="110"/>
    </location>
</feature>
<dbReference type="GeneTree" id="ENSGT00390000002000"/>
<dbReference type="AlphaFoldDB" id="A0A5F9CMU4"/>
<sequence length="188" mass="19986">MASGAGGSWGRTTAPGAAPTPWVTVVQPPPWAAPPQPPQPGRVKEGLLELLLLQNAQVHQLLLCRLAEGALDSAPASPGPQGFPEAQQGELEEEELGAQDQRPLVFHHHYLPCPLPSLGPLPAWPAPLLPPPPHQHHWQDAPRIQHRPPASRKREGRAVPPPPPPSATGTVGADIPPASDYYDAESLL</sequence>
<dbReference type="InParanoid" id="A0A5F9CMU4"/>
<dbReference type="PANTHER" id="PTHR28604:SF1">
    <property type="entry name" value="PROLINE-RICH PROTEIN 29"/>
    <property type="match status" value="1"/>
</dbReference>
<feature type="compositionally biased region" description="Low complexity" evidence="1">
    <location>
        <begin position="17"/>
        <end position="26"/>
    </location>
</feature>
<evidence type="ECO:0000259" key="2">
    <source>
        <dbReference type="Pfam" id="PF15248"/>
    </source>
</evidence>
<keyword evidence="4" id="KW-1185">Reference proteome</keyword>
<feature type="region of interest" description="Disordered" evidence="1">
    <location>
        <begin position="1"/>
        <end position="40"/>
    </location>
</feature>
<accession>A0A5F9CMU4</accession>
<dbReference type="InterPro" id="IPR027904">
    <property type="entry name" value="DUF4587"/>
</dbReference>
<dbReference type="PANTHER" id="PTHR28604">
    <property type="match status" value="1"/>
</dbReference>
<dbReference type="EMBL" id="AAGW02039966">
    <property type="status" value="NOT_ANNOTATED_CDS"/>
    <property type="molecule type" value="Genomic_DNA"/>
</dbReference>
<reference evidence="3" key="2">
    <citation type="submission" date="2025-08" db="UniProtKB">
        <authorList>
            <consortium name="Ensembl"/>
        </authorList>
    </citation>
    <scope>IDENTIFICATION</scope>
    <source>
        <strain evidence="3">Thorbecke</strain>
    </source>
</reference>
<reference evidence="3" key="3">
    <citation type="submission" date="2025-09" db="UniProtKB">
        <authorList>
            <consortium name="Ensembl"/>
        </authorList>
    </citation>
    <scope>IDENTIFICATION</scope>
    <source>
        <strain evidence="3">Thorbecke</strain>
    </source>
</reference>
<name>A0A5F9CMU4_RABIT</name>
<gene>
    <name evidence="3" type="primary">PRR29</name>
</gene>
<proteinExistence type="predicted"/>
<feature type="region of interest" description="Disordered" evidence="1">
    <location>
        <begin position="132"/>
        <end position="188"/>
    </location>
</feature>
<feature type="compositionally biased region" description="Pro residues" evidence="1">
    <location>
        <begin position="27"/>
        <end position="40"/>
    </location>
</feature>
<dbReference type="Ensembl" id="ENSOCUT00000038244.1">
    <property type="protein sequence ID" value="ENSOCUP00000035032.1"/>
    <property type="gene ID" value="ENSOCUG00000035912.1"/>
</dbReference>
<dbReference type="Proteomes" id="UP000001811">
    <property type="component" value="Chromosome 19"/>
</dbReference>
<organism evidence="3 4">
    <name type="scientific">Oryctolagus cuniculus</name>
    <name type="common">Rabbit</name>
    <dbReference type="NCBI Taxonomy" id="9986"/>
    <lineage>
        <taxon>Eukaryota</taxon>
        <taxon>Metazoa</taxon>
        <taxon>Chordata</taxon>
        <taxon>Craniata</taxon>
        <taxon>Vertebrata</taxon>
        <taxon>Euteleostomi</taxon>
        <taxon>Mammalia</taxon>
        <taxon>Eutheria</taxon>
        <taxon>Euarchontoglires</taxon>
        <taxon>Glires</taxon>
        <taxon>Lagomorpha</taxon>
        <taxon>Leporidae</taxon>
        <taxon>Oryctolagus</taxon>
    </lineage>
</organism>